<dbReference type="GeneID" id="80528075"/>
<evidence type="ECO:0000256" key="1">
    <source>
        <dbReference type="SAM" id="MobiDB-lite"/>
    </source>
</evidence>
<keyword evidence="3" id="KW-1185">Reference proteome</keyword>
<dbReference type="RefSeq" id="YP_010790666.1">
    <property type="nucleotide sequence ID" value="NC_075452.1"/>
</dbReference>
<name>A0A2Z5E022_9ADEN</name>
<dbReference type="EMBL" id="MH580295">
    <property type="protein sequence ID" value="AXB73005.1"/>
    <property type="molecule type" value="Genomic_DNA"/>
</dbReference>
<feature type="compositionally biased region" description="Basic and acidic residues" evidence="1">
    <location>
        <begin position="43"/>
        <end position="58"/>
    </location>
</feature>
<accession>A0A2Z5E022</accession>
<feature type="region of interest" description="Disordered" evidence="1">
    <location>
        <begin position="43"/>
        <end position="64"/>
    </location>
</feature>
<reference evidence="2 3" key="1">
    <citation type="submission" date="2018-07" db="EMBL/GenBank/DDBJ databases">
        <title>Complete genome sequence of a Psittacine Adenovirus-1 identified from a Poicephalus senegalus in Italy.</title>
        <authorList>
            <person name="Milani A."/>
            <person name="Zamperin G."/>
            <person name="Fusaro A."/>
            <person name="Monne I."/>
        </authorList>
    </citation>
    <scope>NUCLEOTIDE SEQUENCE [LARGE SCALE GENOMIC DNA]</scope>
    <source>
        <strain evidence="2">18VIR149_ITA_2018</strain>
    </source>
</reference>
<evidence type="ECO:0000313" key="3">
    <source>
        <dbReference type="Proteomes" id="UP000319520"/>
    </source>
</evidence>
<organism evidence="2 3">
    <name type="scientific">Psittacine adenovirus 1</name>
    <dbReference type="NCBI Taxonomy" id="318592"/>
    <lineage>
        <taxon>Viruses</taxon>
        <taxon>Varidnaviria</taxon>
        <taxon>Bamfordvirae</taxon>
        <taxon>Preplasmiviricota</taxon>
        <taxon>Polisuviricotina</taxon>
        <taxon>Pharingeaviricetes</taxon>
        <taxon>Rowavirales</taxon>
        <taxon>Adenoviridae</taxon>
        <taxon>Aviadenovirus</taxon>
        <taxon>Aviadenovirus senegalense</taxon>
        <taxon>Psittacine aviadenovirus C</taxon>
    </lineage>
</organism>
<dbReference type="KEGG" id="vg:80528075"/>
<sequence>MDVNRNPSSFAVVDDDVVVLTGLKLNETNSEWIIRGRNAVRGETEQDPVRCRSRRCADSDSIGS</sequence>
<evidence type="ECO:0000313" key="2">
    <source>
        <dbReference type="EMBL" id="AXB73005.1"/>
    </source>
</evidence>
<proteinExistence type="predicted"/>
<protein>
    <submittedName>
        <fullName evidence="2">Uncharacterized protein</fullName>
    </submittedName>
</protein>
<dbReference type="Proteomes" id="UP000319520">
    <property type="component" value="Segment"/>
</dbReference>